<dbReference type="InterPro" id="IPR044946">
    <property type="entry name" value="Restrct_endonuc_typeI_TRD_sf"/>
</dbReference>
<sequence length="541" mass="61393">MNGKQLKNSILQWAIQGKLVPQDPNDEPASMLLERIRVEKEKLIKEKKIKKDKNESIIYHGEDNSYYEKFLATGEVKCIDEEIPFEIPQGWEWERIGNVFFVTKLAGFEYTKFFTKEALSASNPIPIVRAQNVRMGFFEENKNEAISEMLSNQLERSALNKKCLLMTFIGAGIGDTCIFPAERKNHLAPNVAKIEPLDDSISLDYAVFALMSPCGQRGVNAIKKSTAQPSLSMETIRKLLIPIPPLKEQKCISLKLSEALPLVEKYSKVQEEQNQLNVEIQYLLKKSILQEAIQGKLVPQIAEEGTAQELLEQIKTEKEKLVKDGKLKKSALTDSVIFKGDDNKYFEKNGNTEMNITDEIPFEIPDSWSWVRLNDICSYIQRGKSPKYSLIKKYPVVAQKCNQWSGFSIDKAQFIDPDTLSSYGEERILQDGDLMWNSTGLGTLGRMAIYCSTLNPYELAVADSHVTVIRAMKKFVLPQYLYYYFTSNTVQSVIEDKSDGSTKQKELATATVKTYLVPIPPLMEQSRIISKIEQLASIMRG</sequence>
<keyword evidence="5" id="KW-0378">Hydrolase</keyword>
<accession>A0A414Z4B2</accession>
<dbReference type="InterPro" id="IPR051212">
    <property type="entry name" value="Type-I_RE_S_subunit"/>
</dbReference>
<keyword evidence="2" id="KW-0680">Restriction system</keyword>
<evidence type="ECO:0000256" key="2">
    <source>
        <dbReference type="ARBA" id="ARBA00022747"/>
    </source>
</evidence>
<reference evidence="5 6" key="1">
    <citation type="submission" date="2018-08" db="EMBL/GenBank/DDBJ databases">
        <title>A genome reference for cultivated species of the human gut microbiota.</title>
        <authorList>
            <person name="Zou Y."/>
            <person name="Xue W."/>
            <person name="Luo G."/>
        </authorList>
    </citation>
    <scope>NUCLEOTIDE SEQUENCE [LARGE SCALE GENOMIC DNA]</scope>
    <source>
        <strain evidence="5 6">AM16-49B</strain>
    </source>
</reference>
<name>A0A414Z4B2_9BACE</name>
<dbReference type="Gene3D" id="3.90.220.20">
    <property type="entry name" value="DNA methylase specificity domains"/>
    <property type="match status" value="2"/>
</dbReference>
<proteinExistence type="inferred from homology"/>
<keyword evidence="5" id="KW-0540">Nuclease</keyword>
<dbReference type="Proteomes" id="UP000283512">
    <property type="component" value="Unassembled WGS sequence"/>
</dbReference>
<dbReference type="EMBL" id="QRKD01000001">
    <property type="protein sequence ID" value="RHH95291.1"/>
    <property type="molecule type" value="Genomic_DNA"/>
</dbReference>
<keyword evidence="5" id="KW-0255">Endonuclease</keyword>
<feature type="domain" description="Type I restriction modification DNA specificity" evidence="4">
    <location>
        <begin position="365"/>
        <end position="537"/>
    </location>
</feature>
<dbReference type="Pfam" id="PF01420">
    <property type="entry name" value="Methylase_S"/>
    <property type="match status" value="2"/>
</dbReference>
<evidence type="ECO:0000313" key="6">
    <source>
        <dbReference type="Proteomes" id="UP000283512"/>
    </source>
</evidence>
<gene>
    <name evidence="5" type="ORF">DW190_03490</name>
</gene>
<comment type="caution">
    <text evidence="5">The sequence shown here is derived from an EMBL/GenBank/DDBJ whole genome shotgun (WGS) entry which is preliminary data.</text>
</comment>
<evidence type="ECO:0000259" key="4">
    <source>
        <dbReference type="Pfam" id="PF01420"/>
    </source>
</evidence>
<dbReference type="GO" id="GO:0003677">
    <property type="term" value="F:DNA binding"/>
    <property type="evidence" value="ECO:0007669"/>
    <property type="project" value="UniProtKB-KW"/>
</dbReference>
<evidence type="ECO:0000256" key="3">
    <source>
        <dbReference type="ARBA" id="ARBA00023125"/>
    </source>
</evidence>
<dbReference type="SUPFAM" id="SSF116734">
    <property type="entry name" value="DNA methylase specificity domain"/>
    <property type="match status" value="2"/>
</dbReference>
<dbReference type="AlphaFoldDB" id="A0A414Z4B2"/>
<dbReference type="PANTHER" id="PTHR43140:SF1">
    <property type="entry name" value="TYPE I RESTRICTION ENZYME ECOKI SPECIFICITY SUBUNIT"/>
    <property type="match status" value="1"/>
</dbReference>
<evidence type="ECO:0000313" key="5">
    <source>
        <dbReference type="EMBL" id="RHH95291.1"/>
    </source>
</evidence>
<keyword evidence="3" id="KW-0238">DNA-binding</keyword>
<dbReference type="GO" id="GO:0009307">
    <property type="term" value="P:DNA restriction-modification system"/>
    <property type="evidence" value="ECO:0007669"/>
    <property type="project" value="UniProtKB-KW"/>
</dbReference>
<organism evidence="5 6">
    <name type="scientific">Bacteroides caccae</name>
    <dbReference type="NCBI Taxonomy" id="47678"/>
    <lineage>
        <taxon>Bacteria</taxon>
        <taxon>Pseudomonadati</taxon>
        <taxon>Bacteroidota</taxon>
        <taxon>Bacteroidia</taxon>
        <taxon>Bacteroidales</taxon>
        <taxon>Bacteroidaceae</taxon>
        <taxon>Bacteroides</taxon>
    </lineage>
</organism>
<dbReference type="RefSeq" id="WP_122295025.1">
    <property type="nucleotide sequence ID" value="NZ_QRKD01000001.1"/>
</dbReference>
<feature type="domain" description="Type I restriction modification DNA specificity" evidence="4">
    <location>
        <begin position="89"/>
        <end position="257"/>
    </location>
</feature>
<evidence type="ECO:0000256" key="1">
    <source>
        <dbReference type="ARBA" id="ARBA00010923"/>
    </source>
</evidence>
<protein>
    <submittedName>
        <fullName evidence="5">Restriction endonuclease subunit S</fullName>
    </submittedName>
</protein>
<comment type="similarity">
    <text evidence="1">Belongs to the type-I restriction system S methylase family.</text>
</comment>
<dbReference type="GO" id="GO:0004519">
    <property type="term" value="F:endonuclease activity"/>
    <property type="evidence" value="ECO:0007669"/>
    <property type="project" value="UniProtKB-KW"/>
</dbReference>
<dbReference type="InterPro" id="IPR000055">
    <property type="entry name" value="Restrct_endonuc_typeI_TRD"/>
</dbReference>
<dbReference type="PANTHER" id="PTHR43140">
    <property type="entry name" value="TYPE-1 RESTRICTION ENZYME ECOKI SPECIFICITY PROTEIN"/>
    <property type="match status" value="1"/>
</dbReference>